<sequence length="214" mass="23324">MPAEVPWPNLGVVSQDKGMLTANSYHLMVRNSLTTLASDGSPSKQALNVTIIPSFPGQFYLLPPPTSCFPHEPPGVHGVRPDKPVLRAVGGEKVASWCCLTVCGQPPWTPDTLCLCLALNRSVCLSHRSPNRSTHRMAATDFVQEMRSVGERLLKKLRGLPQAEPVELVAFSIIILFTVTVLLLLLTACSCCCAHCCCPERRGRKVQVQPMTPP</sequence>
<evidence type="ECO:0000256" key="1">
    <source>
        <dbReference type="ARBA" id="ARBA00004167"/>
    </source>
</evidence>
<organism evidence="7">
    <name type="scientific">Castor canadensis</name>
    <name type="common">American beaver</name>
    <dbReference type="NCBI Taxonomy" id="51338"/>
    <lineage>
        <taxon>Eukaryota</taxon>
        <taxon>Metazoa</taxon>
        <taxon>Chordata</taxon>
        <taxon>Craniata</taxon>
        <taxon>Vertebrata</taxon>
        <taxon>Euteleostomi</taxon>
        <taxon>Mammalia</taxon>
        <taxon>Eutheria</taxon>
        <taxon>Euarchontoglires</taxon>
        <taxon>Glires</taxon>
        <taxon>Rodentia</taxon>
        <taxon>Castorimorpha</taxon>
        <taxon>Castoridae</taxon>
        <taxon>Castor</taxon>
    </lineage>
</organism>
<reference evidence="7" key="1">
    <citation type="submission" date="2025-08" db="UniProtKB">
        <authorList>
            <consortium name="RefSeq"/>
        </authorList>
    </citation>
    <scope>IDENTIFICATION</scope>
    <source>
        <tissue evidence="7">Leukocyte</tissue>
    </source>
</reference>
<dbReference type="GeneID" id="109696996"/>
<dbReference type="InterPro" id="IPR047133">
    <property type="entry name" value="SMIM5"/>
</dbReference>
<evidence type="ECO:0000256" key="5">
    <source>
        <dbReference type="SAM" id="Phobius"/>
    </source>
</evidence>
<evidence type="ECO:0000256" key="2">
    <source>
        <dbReference type="ARBA" id="ARBA00022692"/>
    </source>
</evidence>
<dbReference type="Proteomes" id="UP001732720">
    <property type="component" value="Chromosome 11"/>
</dbReference>
<dbReference type="CDD" id="cd20254">
    <property type="entry name" value="CASIMO1_SMIM5"/>
    <property type="match status" value="1"/>
</dbReference>
<gene>
    <name evidence="7" type="primary">Smim5</name>
</gene>
<dbReference type="AlphaFoldDB" id="A0A8B7W0H3"/>
<dbReference type="OrthoDB" id="8789646at2759"/>
<keyword evidence="2 5" id="KW-0812">Transmembrane</keyword>
<keyword evidence="4 5" id="KW-0472">Membrane</keyword>
<proteinExistence type="predicted"/>
<keyword evidence="3 5" id="KW-1133">Transmembrane helix</keyword>
<comment type="subcellular location">
    <subcellularLocation>
        <location evidence="1">Membrane</location>
        <topology evidence="1">Single-pass membrane protein</topology>
    </subcellularLocation>
</comment>
<evidence type="ECO:0000313" key="7">
    <source>
        <dbReference type="RefSeq" id="XP_020035925.1"/>
    </source>
</evidence>
<dbReference type="Pfam" id="PF15831">
    <property type="entry name" value="SMIM5_18_22"/>
    <property type="match status" value="1"/>
</dbReference>
<dbReference type="PANTHER" id="PTHR37344:SF1">
    <property type="entry name" value="SMALL INTEGRAL MEMBRANE PROTEIN 5"/>
    <property type="match status" value="1"/>
</dbReference>
<name>A0A8B7W0H3_CASCN</name>
<dbReference type="InterPro" id="IPR031671">
    <property type="entry name" value="SMIM5/18/22"/>
</dbReference>
<dbReference type="CTD" id="643008"/>
<dbReference type="KEGG" id="ccan:109696996"/>
<evidence type="ECO:0000313" key="6">
    <source>
        <dbReference type="Proteomes" id="UP001732720"/>
    </source>
</evidence>
<protein>
    <submittedName>
        <fullName evidence="7">Small integral membrane protein 5</fullName>
    </submittedName>
</protein>
<evidence type="ECO:0000256" key="3">
    <source>
        <dbReference type="ARBA" id="ARBA00022989"/>
    </source>
</evidence>
<dbReference type="PANTHER" id="PTHR37344">
    <property type="entry name" value="SMALL INTEGRAL MEMBRANE PROTEIN 5"/>
    <property type="match status" value="1"/>
</dbReference>
<evidence type="ECO:0000256" key="4">
    <source>
        <dbReference type="ARBA" id="ARBA00023136"/>
    </source>
</evidence>
<dbReference type="RefSeq" id="XP_020035925.1">
    <property type="nucleotide sequence ID" value="XM_020180336.1"/>
</dbReference>
<dbReference type="RefSeq" id="XP_020035925.1">
    <property type="nucleotide sequence ID" value="XM_020180336.2"/>
</dbReference>
<dbReference type="GO" id="GO:0016020">
    <property type="term" value="C:membrane"/>
    <property type="evidence" value="ECO:0007669"/>
    <property type="project" value="UniProtKB-SubCell"/>
</dbReference>
<keyword evidence="6" id="KW-1185">Reference proteome</keyword>
<feature type="transmembrane region" description="Helical" evidence="5">
    <location>
        <begin position="168"/>
        <end position="188"/>
    </location>
</feature>
<accession>A0A8B7W0H3</accession>